<accession>A0ACC6A418</accession>
<reference evidence="1" key="1">
    <citation type="submission" date="2022-05" db="EMBL/GenBank/DDBJ databases">
        <title>Comparative Genomics of Spacecraft Associated Microbes.</title>
        <authorList>
            <person name="Tran M.T."/>
            <person name="Wright A."/>
            <person name="Seuylemezian A."/>
            <person name="Eisen J."/>
            <person name="Coil D."/>
        </authorList>
    </citation>
    <scope>NUCLEOTIDE SEQUENCE</scope>
    <source>
        <strain evidence="1">FAIRING 10M-2.2</strain>
    </source>
</reference>
<gene>
    <name evidence="1" type="ORF">M3215_07170</name>
</gene>
<protein>
    <submittedName>
        <fullName evidence="1">Phage tail family protein</fullName>
    </submittedName>
</protein>
<name>A0ACC6A418_9BACI</name>
<dbReference type="Proteomes" id="UP001202289">
    <property type="component" value="Unassembled WGS sequence"/>
</dbReference>
<evidence type="ECO:0000313" key="1">
    <source>
        <dbReference type="EMBL" id="MCM3735605.1"/>
    </source>
</evidence>
<comment type="caution">
    <text evidence="1">The sequence shown here is derived from an EMBL/GenBank/DDBJ whole genome shotgun (WGS) entry which is preliminary data.</text>
</comment>
<keyword evidence="2" id="KW-1185">Reference proteome</keyword>
<evidence type="ECO:0000313" key="2">
    <source>
        <dbReference type="Proteomes" id="UP001202289"/>
    </source>
</evidence>
<dbReference type="EMBL" id="JAMBOP010000006">
    <property type="protein sequence ID" value="MCM3735605.1"/>
    <property type="molecule type" value="Genomic_DNA"/>
</dbReference>
<proteinExistence type="predicted"/>
<sequence>MFDIIIDNQYGFDYQLAIAERPVIPTAKRKVKKIEVPGRHGPLTKKEEFEDVSFKVKFNVLEFENIKPLLRKAKAWLMQAKTVAFTDDTVYRKIKSVEIGDIANEIEEYGVFEVTFTADPFEYAIYQPFEITKPGMIVNYGTFESLPKLTIYGNGTSTLTINGISFQLKNIKDGMIVDSELKETYAGTMPMNNQMVGKFPVFTVGENTISWTGTITKIVVEPRWCYI</sequence>
<organism evidence="1 2">
    <name type="scientific">Bacillus cytotoxicus</name>
    <dbReference type="NCBI Taxonomy" id="580165"/>
    <lineage>
        <taxon>Bacteria</taxon>
        <taxon>Bacillati</taxon>
        <taxon>Bacillota</taxon>
        <taxon>Bacilli</taxon>
        <taxon>Bacillales</taxon>
        <taxon>Bacillaceae</taxon>
        <taxon>Bacillus</taxon>
        <taxon>Bacillus cereus group</taxon>
    </lineage>
</organism>